<dbReference type="RefSeq" id="WP_048897580.1">
    <property type="nucleotide sequence ID" value="NZ_AP024853.1"/>
</dbReference>
<dbReference type="PANTHER" id="PTHR32328">
    <property type="entry name" value="L-SERYL-TRNA(SEC) SELENIUM TRANSFERASE"/>
    <property type="match status" value="1"/>
</dbReference>
<dbReference type="GO" id="GO:0005737">
    <property type="term" value="C:cytoplasm"/>
    <property type="evidence" value="ECO:0007669"/>
    <property type="project" value="UniProtKB-SubCell"/>
</dbReference>
<proteinExistence type="inferred from homology"/>
<dbReference type="InterPro" id="IPR025862">
    <property type="entry name" value="SelA_trans_N_dom"/>
</dbReference>
<evidence type="ECO:0000256" key="5">
    <source>
        <dbReference type="ARBA" id="ARBA00022917"/>
    </source>
</evidence>
<comment type="function">
    <text evidence="8">Converts seryl-tRNA(Sec) to selenocysteinyl-tRNA(Sec) required for selenoprotein biosynthesis.</text>
</comment>
<comment type="similarity">
    <text evidence="7 8">Belongs to the SelA family.</text>
</comment>
<dbReference type="NCBIfam" id="TIGR00474">
    <property type="entry name" value="selA"/>
    <property type="match status" value="1"/>
</dbReference>
<evidence type="ECO:0000256" key="8">
    <source>
        <dbReference type="HAMAP-Rule" id="MF_00423"/>
    </source>
</evidence>
<dbReference type="InterPro" id="IPR018319">
    <property type="entry name" value="SelA-like"/>
</dbReference>
<reference evidence="12 13" key="1">
    <citation type="submission" date="2018-01" db="EMBL/GenBank/DDBJ databases">
        <title>Whole genome sequencing of Histamine producing bacteria.</title>
        <authorList>
            <person name="Butler K."/>
        </authorList>
    </citation>
    <scope>NUCLEOTIDE SEQUENCE [LARGE SCALE GENOMIC DNA]</scope>
    <source>
        <strain evidence="12 13">DSM 24669</strain>
    </source>
</reference>
<dbReference type="OrthoDB" id="9787096at2"/>
<evidence type="ECO:0000313" key="12">
    <source>
        <dbReference type="EMBL" id="PSW25555.1"/>
    </source>
</evidence>
<dbReference type="Gene3D" id="3.90.1150.180">
    <property type="match status" value="1"/>
</dbReference>
<keyword evidence="13" id="KW-1185">Reference proteome</keyword>
<feature type="compositionally biased region" description="Polar residues" evidence="10">
    <location>
        <begin position="386"/>
        <end position="395"/>
    </location>
</feature>
<evidence type="ECO:0000256" key="2">
    <source>
        <dbReference type="ARBA" id="ARBA00022490"/>
    </source>
</evidence>
<dbReference type="EMBL" id="PYLZ01000003">
    <property type="protein sequence ID" value="PSW25555.1"/>
    <property type="molecule type" value="Genomic_DNA"/>
</dbReference>
<comment type="caution">
    <text evidence="12">The sequence shown here is derived from an EMBL/GenBank/DDBJ whole genome shotgun (WGS) entry which is preliminary data.</text>
</comment>
<keyword evidence="2 8" id="KW-0963">Cytoplasm</keyword>
<comment type="subcellular location">
    <subcellularLocation>
        <location evidence="8">Cytoplasm</location>
    </subcellularLocation>
</comment>
<dbReference type="UniPathway" id="UPA00906">
    <property type="reaction ID" value="UER00896"/>
</dbReference>
<dbReference type="InterPro" id="IPR015424">
    <property type="entry name" value="PyrdxlP-dep_Trfase"/>
</dbReference>
<accession>A0A0J8VFL0</accession>
<feature type="domain" description="L-seryl-tRNA selenium transferase N-terminal" evidence="11">
    <location>
        <begin position="6"/>
        <end position="40"/>
    </location>
</feature>
<dbReference type="GO" id="GO:0001514">
    <property type="term" value="P:selenocysteine incorporation"/>
    <property type="evidence" value="ECO:0007669"/>
    <property type="project" value="UniProtKB-UniRule"/>
</dbReference>
<evidence type="ECO:0000256" key="6">
    <source>
        <dbReference type="ARBA" id="ARBA00023266"/>
    </source>
</evidence>
<evidence type="ECO:0000256" key="9">
    <source>
        <dbReference type="PIRSR" id="PIRSR618319-50"/>
    </source>
</evidence>
<dbReference type="SUPFAM" id="SSF53383">
    <property type="entry name" value="PLP-dependent transferases"/>
    <property type="match status" value="1"/>
</dbReference>
<evidence type="ECO:0000256" key="7">
    <source>
        <dbReference type="ARBA" id="ARBA00044507"/>
    </source>
</evidence>
<feature type="region of interest" description="Disordered" evidence="10">
    <location>
        <begin position="382"/>
        <end position="401"/>
    </location>
</feature>
<protein>
    <recommendedName>
        <fullName evidence="8">L-seryl-tRNA(Sec) selenium transferase</fullName>
        <ecNumber evidence="8">2.9.1.1</ecNumber>
    </recommendedName>
    <alternativeName>
        <fullName evidence="8">Selenocysteine synthase</fullName>
        <shortName evidence="8">Sec synthase</shortName>
    </alternativeName>
    <alternativeName>
        <fullName evidence="8">Selenocysteinyl-tRNA(Sec) synthase</fullName>
    </alternativeName>
</protein>
<comment type="catalytic activity">
    <reaction evidence="8">
        <text>L-seryl-tRNA(Sec) + selenophosphate + H(+) = L-selenocysteinyl-tRNA(Sec) + phosphate</text>
        <dbReference type="Rhea" id="RHEA:22728"/>
        <dbReference type="Rhea" id="RHEA-COMP:9742"/>
        <dbReference type="Rhea" id="RHEA-COMP:9743"/>
        <dbReference type="ChEBI" id="CHEBI:15378"/>
        <dbReference type="ChEBI" id="CHEBI:16144"/>
        <dbReference type="ChEBI" id="CHEBI:43474"/>
        <dbReference type="ChEBI" id="CHEBI:78533"/>
        <dbReference type="ChEBI" id="CHEBI:78573"/>
        <dbReference type="EC" id="2.9.1.1"/>
    </reaction>
</comment>
<keyword evidence="5 8" id="KW-0648">Protein biosynthesis</keyword>
<keyword evidence="4 8" id="KW-0663">Pyridoxal phosphate</keyword>
<dbReference type="GO" id="GO:0001717">
    <property type="term" value="P:conversion of seryl-tRNAsec to selenocys-tRNAsec"/>
    <property type="evidence" value="ECO:0007669"/>
    <property type="project" value="UniProtKB-UniRule"/>
</dbReference>
<keyword evidence="3 8" id="KW-0808">Transferase</keyword>
<dbReference type="Gene3D" id="3.40.640.10">
    <property type="entry name" value="Type I PLP-dependent aspartate aminotransferase-like (Major domain)"/>
    <property type="match status" value="1"/>
</dbReference>
<dbReference type="InterPro" id="IPR015421">
    <property type="entry name" value="PyrdxlP-dep_Trfase_major"/>
</dbReference>
<evidence type="ECO:0000259" key="11">
    <source>
        <dbReference type="Pfam" id="PF12390"/>
    </source>
</evidence>
<gene>
    <name evidence="8" type="primary">selA</name>
    <name evidence="12" type="ORF">C9I94_07895</name>
</gene>
<dbReference type="AlphaFoldDB" id="A0A0J8VFL0"/>
<dbReference type="Proteomes" id="UP000240481">
    <property type="component" value="Unassembled WGS sequence"/>
</dbReference>
<dbReference type="EC" id="2.9.1.1" evidence="8"/>
<evidence type="ECO:0000256" key="1">
    <source>
        <dbReference type="ARBA" id="ARBA00001933"/>
    </source>
</evidence>
<comment type="cofactor">
    <cofactor evidence="1 8 9">
        <name>pyridoxal 5'-phosphate</name>
        <dbReference type="ChEBI" id="CHEBI:597326"/>
    </cofactor>
</comment>
<dbReference type="PANTHER" id="PTHR32328:SF0">
    <property type="entry name" value="L-SERYL-TRNA(SEC) SELENIUM TRANSFERASE"/>
    <property type="match status" value="1"/>
</dbReference>
<dbReference type="GO" id="GO:0004125">
    <property type="term" value="F:L-seryl-tRNA(Sec) selenium transferase activity"/>
    <property type="evidence" value="ECO:0007669"/>
    <property type="project" value="UniProtKB-UniRule"/>
</dbReference>
<name>A0A0J8VFL0_9GAMM</name>
<evidence type="ECO:0000256" key="10">
    <source>
        <dbReference type="SAM" id="MobiDB-lite"/>
    </source>
</evidence>
<dbReference type="Pfam" id="PF12390">
    <property type="entry name" value="Se-cys_synth_N"/>
    <property type="match status" value="1"/>
</dbReference>
<organism evidence="12 13">
    <name type="scientific">Photobacterium swingsii</name>
    <dbReference type="NCBI Taxonomy" id="680026"/>
    <lineage>
        <taxon>Bacteria</taxon>
        <taxon>Pseudomonadati</taxon>
        <taxon>Pseudomonadota</taxon>
        <taxon>Gammaproteobacteria</taxon>
        <taxon>Vibrionales</taxon>
        <taxon>Vibrionaceae</taxon>
        <taxon>Photobacterium</taxon>
    </lineage>
</organism>
<dbReference type="InterPro" id="IPR004534">
    <property type="entry name" value="SelA_trans"/>
</dbReference>
<sequence length="455" mass="50150">MTVSILSSIPQIEKILQQAFISPYIERLSRPIVTDIIRSEVSAFKKYILSDKNNTDVSLDKLYNNIKHACWMMNQQRLQRVVNGTGVIVHTNLGRSPINAELWQSVTDVNTHYNNLEIDLSTGKRGKRKGIIQTLMTHLVKGEDTLVVNNNASSVYLMLHELTQGKEVIVSRGEQIQIGGGFRIPDILALSGAKLVEVGTTNITTNQDYLDAITENTAMVLMIHTSNFKIRGFTESADIKELAKELPPHVILAVDQGSGTTVEDMPDEPTVASYINAGADLVCFSGDKILGGPQAGMITGEQSLIQRLEKNPMMRAFRPSRIVYSLLEELAVRKLNQLDSGAGVAETKSTIAETALKHSAERLAEGLAPFIQVVRSDMTVGGGSLPDQSTPSWSVELSPKDPKLARSPEQLLKLMRSWPLPVIGVIKHDKVQLNLATIDESEMTYLRTQLTEVLQ</sequence>
<evidence type="ECO:0000256" key="3">
    <source>
        <dbReference type="ARBA" id="ARBA00022679"/>
    </source>
</evidence>
<evidence type="ECO:0000313" key="13">
    <source>
        <dbReference type="Proteomes" id="UP000240481"/>
    </source>
</evidence>
<keyword evidence="6 8" id="KW-0711">Selenium</keyword>
<comment type="pathway">
    <text evidence="8">Aminoacyl-tRNA biosynthesis; selenocysteinyl-tRNA(Sec) biosynthesis; selenocysteinyl-tRNA(Sec) from L-seryl-tRNA(Sec) (bacterial route): step 1/1.</text>
</comment>
<dbReference type="Pfam" id="PF03841">
    <property type="entry name" value="SelA"/>
    <property type="match status" value="1"/>
</dbReference>
<feature type="modified residue" description="N6-(pyridoxal phosphate)lysine" evidence="8 9">
    <location>
        <position position="288"/>
    </location>
</feature>
<dbReference type="STRING" id="680026.AB733_03980"/>
<dbReference type="HAMAP" id="MF_00423">
    <property type="entry name" value="SelA"/>
    <property type="match status" value="1"/>
</dbReference>
<evidence type="ECO:0000256" key="4">
    <source>
        <dbReference type="ARBA" id="ARBA00022898"/>
    </source>
</evidence>